<accession>A0A7G3B7W0</accession>
<keyword evidence="1" id="KW-1133">Transmembrane helix</keyword>
<feature type="transmembrane region" description="Helical" evidence="1">
    <location>
        <begin position="21"/>
        <end position="39"/>
    </location>
</feature>
<sequence length="72" mass="8347">MSSMRAELFKLVILSKCLSPFCLQLYYFFVCLLILPQILDTTPVKKFFVCPQGVFFKGFFFFTPESAQTMAQ</sequence>
<keyword evidence="1" id="KW-0812">Transmembrane</keyword>
<reference evidence="2" key="1">
    <citation type="journal article" date="2020" name="BMC">
        <title>Leishmania infection induces a limited differential gene expression in the sand fly midgut.</title>
        <authorList>
            <person name="Coutinho-Abreu I.V."/>
            <person name="Serafim T.D."/>
            <person name="Meneses C."/>
            <person name="Kamhawi S."/>
            <person name="Oliveira F."/>
            <person name="Valenzuela J.G."/>
        </authorList>
    </citation>
    <scope>NUCLEOTIDE SEQUENCE</scope>
    <source>
        <strain evidence="2">Jacobina</strain>
        <tissue evidence="2">Midgut</tissue>
    </source>
</reference>
<protein>
    <submittedName>
        <fullName evidence="2">Uncharacterized protein</fullName>
    </submittedName>
</protein>
<proteinExistence type="predicted"/>
<evidence type="ECO:0000256" key="1">
    <source>
        <dbReference type="SAM" id="Phobius"/>
    </source>
</evidence>
<evidence type="ECO:0000313" key="2">
    <source>
        <dbReference type="EMBL" id="MBC1179426.1"/>
    </source>
</evidence>
<dbReference type="AlphaFoldDB" id="A0A7G3B7W0"/>
<name>A0A7G3B7W0_LUTLO</name>
<keyword evidence="1" id="KW-0472">Membrane</keyword>
<organism evidence="2">
    <name type="scientific">Lutzomyia longipalpis</name>
    <name type="common">Sand fly</name>
    <dbReference type="NCBI Taxonomy" id="7200"/>
    <lineage>
        <taxon>Eukaryota</taxon>
        <taxon>Metazoa</taxon>
        <taxon>Ecdysozoa</taxon>
        <taxon>Arthropoda</taxon>
        <taxon>Hexapoda</taxon>
        <taxon>Insecta</taxon>
        <taxon>Pterygota</taxon>
        <taxon>Neoptera</taxon>
        <taxon>Endopterygota</taxon>
        <taxon>Diptera</taxon>
        <taxon>Nematocera</taxon>
        <taxon>Psychodoidea</taxon>
        <taxon>Psychodidae</taxon>
        <taxon>Lutzomyia</taxon>
        <taxon>Lutzomyia</taxon>
    </lineage>
</organism>
<dbReference type="EMBL" id="GITU01010723">
    <property type="protein sequence ID" value="MBC1179426.1"/>
    <property type="molecule type" value="Transcribed_RNA"/>
</dbReference>